<dbReference type="SUPFAM" id="SSF46785">
    <property type="entry name" value="Winged helix' DNA-binding domain"/>
    <property type="match status" value="1"/>
</dbReference>
<dbReference type="InterPro" id="IPR000847">
    <property type="entry name" value="LysR_HTH_N"/>
</dbReference>
<evidence type="ECO:0000256" key="2">
    <source>
        <dbReference type="ARBA" id="ARBA00023015"/>
    </source>
</evidence>
<gene>
    <name evidence="6" type="ORF">SAMN02982929_03012</name>
    <name evidence="7" type="ORF">SAMN05216506_101251</name>
</gene>
<dbReference type="Pfam" id="PF03466">
    <property type="entry name" value="LysR_substrate"/>
    <property type="match status" value="1"/>
</dbReference>
<organism evidence="6 9">
    <name type="scientific">Saccharopolyspora kobensis</name>
    <dbReference type="NCBI Taxonomy" id="146035"/>
    <lineage>
        <taxon>Bacteria</taxon>
        <taxon>Bacillati</taxon>
        <taxon>Actinomycetota</taxon>
        <taxon>Actinomycetes</taxon>
        <taxon>Pseudonocardiales</taxon>
        <taxon>Pseudonocardiaceae</taxon>
        <taxon>Saccharopolyspora</taxon>
    </lineage>
</organism>
<dbReference type="InterPro" id="IPR005119">
    <property type="entry name" value="LysR_subst-bd"/>
</dbReference>
<dbReference type="Proteomes" id="UP000236729">
    <property type="component" value="Unassembled WGS sequence"/>
</dbReference>
<dbReference type="Gene3D" id="1.10.10.10">
    <property type="entry name" value="Winged helix-like DNA-binding domain superfamily/Winged helix DNA-binding domain"/>
    <property type="match status" value="1"/>
</dbReference>
<name>A0A1H6C0R5_9PSEU</name>
<dbReference type="PANTHER" id="PTHR30346">
    <property type="entry name" value="TRANSCRIPTIONAL DUAL REGULATOR HCAR-RELATED"/>
    <property type="match status" value="1"/>
</dbReference>
<dbReference type="EMBL" id="FOME01000001">
    <property type="protein sequence ID" value="SFC23375.1"/>
    <property type="molecule type" value="Genomic_DNA"/>
</dbReference>
<dbReference type="GO" id="GO:0003700">
    <property type="term" value="F:DNA-binding transcription factor activity"/>
    <property type="evidence" value="ECO:0007669"/>
    <property type="project" value="InterPro"/>
</dbReference>
<evidence type="ECO:0000313" key="7">
    <source>
        <dbReference type="EMBL" id="SFC23375.1"/>
    </source>
</evidence>
<comment type="similarity">
    <text evidence="1">Belongs to the LysR transcriptional regulatory family.</text>
</comment>
<dbReference type="Pfam" id="PF00126">
    <property type="entry name" value="HTH_1"/>
    <property type="match status" value="1"/>
</dbReference>
<dbReference type="RefSeq" id="WP_093345021.1">
    <property type="nucleotide sequence ID" value="NZ_FNVB01000004.1"/>
</dbReference>
<feature type="domain" description="HTH lysR-type" evidence="5">
    <location>
        <begin position="1"/>
        <end position="58"/>
    </location>
</feature>
<reference evidence="8 9" key="2">
    <citation type="submission" date="2016-10" db="EMBL/GenBank/DDBJ databases">
        <authorList>
            <person name="Varghese N."/>
            <person name="Submissions S."/>
        </authorList>
    </citation>
    <scope>NUCLEOTIDE SEQUENCE [LARGE SCALE GENOMIC DNA]</scope>
    <source>
        <strain evidence="9">ATCC 20501</strain>
        <strain evidence="7 8">CGMCC 4.3529</strain>
    </source>
</reference>
<dbReference type="Gene3D" id="3.40.190.290">
    <property type="match status" value="1"/>
</dbReference>
<dbReference type="PANTHER" id="PTHR30346:SF28">
    <property type="entry name" value="HTH-TYPE TRANSCRIPTIONAL REGULATOR CYNR"/>
    <property type="match status" value="1"/>
</dbReference>
<evidence type="ECO:0000313" key="8">
    <source>
        <dbReference type="Proteomes" id="UP000199690"/>
    </source>
</evidence>
<evidence type="ECO:0000313" key="9">
    <source>
        <dbReference type="Proteomes" id="UP000236729"/>
    </source>
</evidence>
<sequence>MDLLPLRYFQVVARHEHISRAAAELRVSQPSLSRTIARLEKELGVPLFDRQGRHIRLNSYGAAFLTRVDRALTELDDGRQELADAAGPVRGSVSVASETLLTLASALVAFRAEHPEADVRISQSSGVRMLQRLRRGEVDLCLASQQIDDPELETAEVLREEAMLAVPFDHRLASRASVDIAELAGEPVITTNGEFWQRELTDRLFARAGLRPNVVSEGNELAATTFLISLGLGVGFLPEMASRHELGMVAFVRIDSPDCYRTLSFAWRRNGYLSLAARRFREHATESLRRDVHG</sequence>
<keyword evidence="4" id="KW-0804">Transcription</keyword>
<dbReference type="AlphaFoldDB" id="A0A1H6C0R5"/>
<protein>
    <submittedName>
        <fullName evidence="6 7">Transcriptional regulator</fullName>
    </submittedName>
</protein>
<dbReference type="EMBL" id="FNVB01000004">
    <property type="protein sequence ID" value="SEG66538.1"/>
    <property type="molecule type" value="Genomic_DNA"/>
</dbReference>
<evidence type="ECO:0000259" key="5">
    <source>
        <dbReference type="PROSITE" id="PS50931"/>
    </source>
</evidence>
<evidence type="ECO:0000313" key="6">
    <source>
        <dbReference type="EMBL" id="SEG66538.1"/>
    </source>
</evidence>
<dbReference type="InterPro" id="IPR036388">
    <property type="entry name" value="WH-like_DNA-bd_sf"/>
</dbReference>
<accession>A0A1I1HI12</accession>
<keyword evidence="8" id="KW-1185">Reference proteome</keyword>
<dbReference type="PRINTS" id="PR00039">
    <property type="entry name" value="HTHLYSR"/>
</dbReference>
<dbReference type="GO" id="GO:0003677">
    <property type="term" value="F:DNA binding"/>
    <property type="evidence" value="ECO:0007669"/>
    <property type="project" value="UniProtKB-KW"/>
</dbReference>
<evidence type="ECO:0000256" key="3">
    <source>
        <dbReference type="ARBA" id="ARBA00023125"/>
    </source>
</evidence>
<keyword evidence="2" id="KW-0805">Transcription regulation</keyword>
<dbReference type="PROSITE" id="PS50931">
    <property type="entry name" value="HTH_LYSR"/>
    <property type="match status" value="1"/>
</dbReference>
<accession>A0A1H6C0R5</accession>
<dbReference type="GO" id="GO:0032993">
    <property type="term" value="C:protein-DNA complex"/>
    <property type="evidence" value="ECO:0007669"/>
    <property type="project" value="TreeGrafter"/>
</dbReference>
<evidence type="ECO:0000256" key="4">
    <source>
        <dbReference type="ARBA" id="ARBA00023163"/>
    </source>
</evidence>
<evidence type="ECO:0000256" key="1">
    <source>
        <dbReference type="ARBA" id="ARBA00009437"/>
    </source>
</evidence>
<dbReference type="Proteomes" id="UP000199690">
    <property type="component" value="Unassembled WGS sequence"/>
</dbReference>
<reference evidence="6" key="1">
    <citation type="submission" date="2016-10" db="EMBL/GenBank/DDBJ databases">
        <authorList>
            <person name="de Groot N.N."/>
        </authorList>
    </citation>
    <scope>NUCLEOTIDE SEQUENCE [LARGE SCALE GENOMIC DNA]</scope>
    <source>
        <strain evidence="6">ATCC 20501</strain>
    </source>
</reference>
<dbReference type="SMR" id="A0A1H6C0R5"/>
<keyword evidence="3 6" id="KW-0238">DNA-binding</keyword>
<proteinExistence type="inferred from homology"/>
<dbReference type="FunFam" id="1.10.10.10:FF:000001">
    <property type="entry name" value="LysR family transcriptional regulator"/>
    <property type="match status" value="1"/>
</dbReference>
<dbReference type="SUPFAM" id="SSF53850">
    <property type="entry name" value="Periplasmic binding protein-like II"/>
    <property type="match status" value="1"/>
</dbReference>
<dbReference type="InterPro" id="IPR036390">
    <property type="entry name" value="WH_DNA-bd_sf"/>
</dbReference>